<evidence type="ECO:0000256" key="2">
    <source>
        <dbReference type="ARBA" id="ARBA00023002"/>
    </source>
</evidence>
<dbReference type="InterPro" id="IPR029061">
    <property type="entry name" value="THDP-binding"/>
</dbReference>
<dbReference type="Pfam" id="PF00676">
    <property type="entry name" value="E1_dh"/>
    <property type="match status" value="1"/>
</dbReference>
<dbReference type="CDD" id="cd02000">
    <property type="entry name" value="TPP_E1_PDC_ADC_BCADC"/>
    <property type="match status" value="1"/>
</dbReference>
<keyword evidence="3" id="KW-0786">Thiamine pyrophosphate</keyword>
<dbReference type="SUPFAM" id="SSF52518">
    <property type="entry name" value="Thiamin diphosphate-binding fold (THDP-binding)"/>
    <property type="match status" value="1"/>
</dbReference>
<dbReference type="Gene3D" id="3.40.50.970">
    <property type="match status" value="1"/>
</dbReference>
<dbReference type="PANTHER" id="PTHR11516:SF60">
    <property type="entry name" value="PYRUVATE DEHYDROGENASE E1 COMPONENT SUBUNIT ALPHA"/>
    <property type="match status" value="1"/>
</dbReference>
<dbReference type="AlphaFoldDB" id="A0A0P6YA11"/>
<dbReference type="InterPro" id="IPR050642">
    <property type="entry name" value="PDH_E1_Alpha_Subunit"/>
</dbReference>
<dbReference type="PATRIC" id="fig|1134406.4.peg.1505"/>
<gene>
    <name evidence="5" type="ORF">ADN00_05165</name>
</gene>
<dbReference type="GO" id="GO:0004739">
    <property type="term" value="F:pyruvate dehydrogenase (acetyl-transferring) activity"/>
    <property type="evidence" value="ECO:0007669"/>
    <property type="project" value="TreeGrafter"/>
</dbReference>
<dbReference type="PANTHER" id="PTHR11516">
    <property type="entry name" value="PYRUVATE DEHYDROGENASE E1 COMPONENT, ALPHA SUBUNIT BACTERIAL AND ORGANELLAR"/>
    <property type="match status" value="1"/>
</dbReference>
<feature type="domain" description="Dehydrogenase E1 component" evidence="4">
    <location>
        <begin position="34"/>
        <end position="328"/>
    </location>
</feature>
<dbReference type="OrthoDB" id="9766715at2"/>
<dbReference type="STRING" id="1134406.ADN00_05165"/>
<keyword evidence="2" id="KW-0560">Oxidoreductase</keyword>
<evidence type="ECO:0000259" key="4">
    <source>
        <dbReference type="Pfam" id="PF00676"/>
    </source>
</evidence>
<keyword evidence="6" id="KW-1185">Reference proteome</keyword>
<dbReference type="Proteomes" id="UP000050417">
    <property type="component" value="Unassembled WGS sequence"/>
</dbReference>
<sequence>MSTNNQIYEPLSEKRRKEITKSLSKDVMVEALQKMWKIRAFEEKAEELYMLGKIHGTMHLSIGMEASAMGSILPLRQDDLILSTHRGHGHCIAKNADLKLMMAEFLGKECGYCRGRGGSMHIADVEGGNLGANGVVAGGIPMAVGVGLGLKLQKTDKVIVCFFGDGAANEGAFHEALNMAAIYDLPVVFVCENNQYGMSGSFKRMFRIPRISDRAAGYGIPGVTVDGNDLLAVYDAVNTAVDRARNQRIPTLVENITYRWRGHSKSDANRYRTKEEIEEWKTKDPNTRFADWLVESKVITSDEAEQIRQAAYAEINAAAEFAEGCADPALESIEEGVYA</sequence>
<dbReference type="InterPro" id="IPR001017">
    <property type="entry name" value="DH_E1"/>
</dbReference>
<evidence type="ECO:0000313" key="5">
    <source>
        <dbReference type="EMBL" id="KPL78649.1"/>
    </source>
</evidence>
<protein>
    <recommendedName>
        <fullName evidence="4">Dehydrogenase E1 component domain-containing protein</fullName>
    </recommendedName>
</protein>
<evidence type="ECO:0000256" key="3">
    <source>
        <dbReference type="ARBA" id="ARBA00023052"/>
    </source>
</evidence>
<name>A0A0P6YA11_9CHLR</name>
<proteinExistence type="predicted"/>
<dbReference type="RefSeq" id="WP_075061907.1">
    <property type="nucleotide sequence ID" value="NZ_LGCL01000016.1"/>
</dbReference>
<dbReference type="EMBL" id="LGCL01000016">
    <property type="protein sequence ID" value="KPL78649.1"/>
    <property type="molecule type" value="Genomic_DNA"/>
</dbReference>
<accession>A0A0P6YA11</accession>
<comment type="caution">
    <text evidence="5">The sequence shown here is derived from an EMBL/GenBank/DDBJ whole genome shotgun (WGS) entry which is preliminary data.</text>
</comment>
<comment type="cofactor">
    <cofactor evidence="1">
        <name>thiamine diphosphate</name>
        <dbReference type="ChEBI" id="CHEBI:58937"/>
    </cofactor>
</comment>
<dbReference type="GO" id="GO:0006086">
    <property type="term" value="P:pyruvate decarboxylation to acetyl-CoA"/>
    <property type="evidence" value="ECO:0007669"/>
    <property type="project" value="TreeGrafter"/>
</dbReference>
<reference evidence="5 6" key="1">
    <citation type="submission" date="2015-07" db="EMBL/GenBank/DDBJ databases">
        <title>Genome sequence of Ornatilinea apprima DSM 23815.</title>
        <authorList>
            <person name="Hemp J."/>
            <person name="Ward L.M."/>
            <person name="Pace L.A."/>
            <person name="Fischer W.W."/>
        </authorList>
    </citation>
    <scope>NUCLEOTIDE SEQUENCE [LARGE SCALE GENOMIC DNA]</scope>
    <source>
        <strain evidence="5 6">P3M-1</strain>
    </source>
</reference>
<organism evidence="5 6">
    <name type="scientific">Ornatilinea apprima</name>
    <dbReference type="NCBI Taxonomy" id="1134406"/>
    <lineage>
        <taxon>Bacteria</taxon>
        <taxon>Bacillati</taxon>
        <taxon>Chloroflexota</taxon>
        <taxon>Anaerolineae</taxon>
        <taxon>Anaerolineales</taxon>
        <taxon>Anaerolineaceae</taxon>
        <taxon>Ornatilinea</taxon>
    </lineage>
</organism>
<evidence type="ECO:0000313" key="6">
    <source>
        <dbReference type="Proteomes" id="UP000050417"/>
    </source>
</evidence>
<evidence type="ECO:0000256" key="1">
    <source>
        <dbReference type="ARBA" id="ARBA00001964"/>
    </source>
</evidence>